<dbReference type="EMBL" id="KZ857428">
    <property type="protein sequence ID" value="RDX46372.1"/>
    <property type="molecule type" value="Genomic_DNA"/>
</dbReference>
<evidence type="ECO:0000313" key="3">
    <source>
        <dbReference type="Proteomes" id="UP000256964"/>
    </source>
</evidence>
<dbReference type="OrthoDB" id="2756453at2759"/>
<dbReference type="InterPro" id="IPR036047">
    <property type="entry name" value="F-box-like_dom_sf"/>
</dbReference>
<evidence type="ECO:0000313" key="2">
    <source>
        <dbReference type="EMBL" id="RDX46372.1"/>
    </source>
</evidence>
<evidence type="ECO:0000256" key="1">
    <source>
        <dbReference type="SAM" id="MobiDB-lite"/>
    </source>
</evidence>
<reference evidence="2 3" key="1">
    <citation type="journal article" date="2018" name="Biotechnol. Biofuels">
        <title>Integrative visual omics of the white-rot fungus Polyporus brumalis exposes the biotechnological potential of its oxidative enzymes for delignifying raw plant biomass.</title>
        <authorList>
            <person name="Miyauchi S."/>
            <person name="Rancon A."/>
            <person name="Drula E."/>
            <person name="Hage H."/>
            <person name="Chaduli D."/>
            <person name="Favel A."/>
            <person name="Grisel S."/>
            <person name="Henrissat B."/>
            <person name="Herpoel-Gimbert I."/>
            <person name="Ruiz-Duenas F.J."/>
            <person name="Chevret D."/>
            <person name="Hainaut M."/>
            <person name="Lin J."/>
            <person name="Wang M."/>
            <person name="Pangilinan J."/>
            <person name="Lipzen A."/>
            <person name="Lesage-Meessen L."/>
            <person name="Navarro D."/>
            <person name="Riley R."/>
            <person name="Grigoriev I.V."/>
            <person name="Zhou S."/>
            <person name="Raouche S."/>
            <person name="Rosso M.N."/>
        </authorList>
    </citation>
    <scope>NUCLEOTIDE SEQUENCE [LARGE SCALE GENOMIC DNA]</scope>
    <source>
        <strain evidence="2 3">BRFM 1820</strain>
    </source>
</reference>
<gene>
    <name evidence="2" type="ORF">OH76DRAFT_1420264</name>
</gene>
<sequence>MRRHPDEACSMDASPDASPDPGPPTSDVERLAPEVRALILSHLEDDIPSLRSCALVCASWTESARLYLFRRVVCRPAVPTRTWDDFFAFLTASPEVTQSIRWLTVDGYNPETKKSSDVGVEQIVEALDRIPSLMGLYIQRVGFCPATPEPDPEALDMHAPLPPEDHDGFEFQVKIMPNSTDTTIKLFTRTICQRPVSLKMLSIRACEVYALMPLYYLLDSIAHIDTFTLRFLYMLGFHKLPTGTLNVRIGTIHVDGAFAIGVHCWKELRRSLTPGAVQGLRVSTRLVVRSELRNRDPSESLLECLAAFGPDVVSVTVNVLGASCHDFNRIVGGEVHPSLKASTYLQPGQPLGVADTAAMFHIIALGSIEFPEFPRIDLSSSVSLRKTSRRRA</sequence>
<dbReference type="AlphaFoldDB" id="A0A371D1G6"/>
<dbReference type="SUPFAM" id="SSF81383">
    <property type="entry name" value="F-box domain"/>
    <property type="match status" value="1"/>
</dbReference>
<feature type="region of interest" description="Disordered" evidence="1">
    <location>
        <begin position="1"/>
        <end position="28"/>
    </location>
</feature>
<evidence type="ECO:0008006" key="4">
    <source>
        <dbReference type="Google" id="ProtNLM"/>
    </source>
</evidence>
<protein>
    <recommendedName>
        <fullName evidence="4">F-box domain-containing protein</fullName>
    </recommendedName>
</protein>
<keyword evidence="3" id="KW-1185">Reference proteome</keyword>
<dbReference type="Proteomes" id="UP000256964">
    <property type="component" value="Unassembled WGS sequence"/>
</dbReference>
<organism evidence="2 3">
    <name type="scientific">Lentinus brumalis</name>
    <dbReference type="NCBI Taxonomy" id="2498619"/>
    <lineage>
        <taxon>Eukaryota</taxon>
        <taxon>Fungi</taxon>
        <taxon>Dikarya</taxon>
        <taxon>Basidiomycota</taxon>
        <taxon>Agaricomycotina</taxon>
        <taxon>Agaricomycetes</taxon>
        <taxon>Polyporales</taxon>
        <taxon>Polyporaceae</taxon>
        <taxon>Lentinus</taxon>
    </lineage>
</organism>
<proteinExistence type="predicted"/>
<accession>A0A371D1G6</accession>
<name>A0A371D1G6_9APHY</name>